<proteinExistence type="predicted"/>
<dbReference type="Gene3D" id="6.10.140.1340">
    <property type="match status" value="1"/>
</dbReference>
<dbReference type="EMBL" id="CP021112">
    <property type="protein sequence ID" value="ARQ01955.1"/>
    <property type="molecule type" value="Genomic_DNA"/>
</dbReference>
<dbReference type="Gene3D" id="3.40.250.10">
    <property type="entry name" value="Rhodanese-like domain"/>
    <property type="match status" value="1"/>
</dbReference>
<dbReference type="Proteomes" id="UP000194137">
    <property type="component" value="Chromosome"/>
</dbReference>
<evidence type="ECO:0000313" key="1">
    <source>
        <dbReference type="EMBL" id="ARQ01955.1"/>
    </source>
</evidence>
<organism evidence="1 2">
    <name type="scientific">Pseudorhodoplanes sinuspersici</name>
    <dbReference type="NCBI Taxonomy" id="1235591"/>
    <lineage>
        <taxon>Bacteria</taxon>
        <taxon>Pseudomonadati</taxon>
        <taxon>Pseudomonadota</taxon>
        <taxon>Alphaproteobacteria</taxon>
        <taxon>Hyphomicrobiales</taxon>
        <taxon>Pseudorhodoplanes</taxon>
    </lineage>
</organism>
<dbReference type="GO" id="GO:0004792">
    <property type="term" value="F:thiosulfate-cyanide sulfurtransferase activity"/>
    <property type="evidence" value="ECO:0007669"/>
    <property type="project" value="TreeGrafter"/>
</dbReference>
<dbReference type="PANTHER" id="PTHR44086">
    <property type="entry name" value="THIOSULFATE SULFURTRANSFERASE RDL2, MITOCHONDRIAL-RELATED"/>
    <property type="match status" value="1"/>
</dbReference>
<dbReference type="InterPro" id="IPR036873">
    <property type="entry name" value="Rhodanese-like_dom_sf"/>
</dbReference>
<dbReference type="STRING" id="1235591.CAK95_24780"/>
<dbReference type="Pfam" id="PF00581">
    <property type="entry name" value="Rhodanese"/>
    <property type="match status" value="1"/>
</dbReference>
<dbReference type="KEGG" id="psin:CAK95_24780"/>
<reference evidence="1 2" key="1">
    <citation type="submission" date="2017-05" db="EMBL/GenBank/DDBJ databases">
        <title>Full genome sequence of Pseudorhodoplanes sinuspersici.</title>
        <authorList>
            <person name="Dastgheib S.M.M."/>
            <person name="Shavandi M."/>
            <person name="Tirandaz H."/>
        </authorList>
    </citation>
    <scope>NUCLEOTIDE SEQUENCE [LARGE SCALE GENOMIC DNA]</scope>
    <source>
        <strain evidence="1 2">RIPI110</strain>
    </source>
</reference>
<dbReference type="InterPro" id="IPR001763">
    <property type="entry name" value="Rhodanese-like_dom"/>
</dbReference>
<dbReference type="Pfam" id="PF11127">
    <property type="entry name" value="YgaP-like_TM"/>
    <property type="match status" value="1"/>
</dbReference>
<dbReference type="AlphaFoldDB" id="A0A1W6ZYZ4"/>
<dbReference type="SUPFAM" id="SSF52821">
    <property type="entry name" value="Rhodanese/Cell cycle control phosphatase"/>
    <property type="match status" value="1"/>
</dbReference>
<dbReference type="InterPro" id="IPR021309">
    <property type="entry name" value="YgaP-like_TM"/>
</dbReference>
<dbReference type="PANTHER" id="PTHR44086:SF10">
    <property type="entry name" value="THIOSULFATE SULFURTRANSFERASE_RHODANESE-LIKE DOMAIN-CONTAINING PROTEIN 3"/>
    <property type="match status" value="1"/>
</dbReference>
<protein>
    <submittedName>
        <fullName evidence="1">Uncharacterized protein</fullName>
    </submittedName>
</protein>
<dbReference type="PROSITE" id="PS50206">
    <property type="entry name" value="RHODANESE_3"/>
    <property type="match status" value="1"/>
</dbReference>
<dbReference type="SMART" id="SM00450">
    <property type="entry name" value="RHOD"/>
    <property type="match status" value="1"/>
</dbReference>
<accession>A0A1W6ZYZ4</accession>
<sequence>MTSQKTPMSPISPERAAALMRAGAVLVDIRERDEHAREKIGGARHHAVSMLDREHPARPGDSVLIFHCRSGARTRQHAGHIATACPAGIETYILDGGIDAWKKAGLPVVLDRSQPISIMRQVQIVAGSLVLLGVILGVAVSPGFYALSGFVGAGLAFAGISGFCGMARVLELMPWNRTSQA</sequence>
<gene>
    <name evidence="1" type="ORF">CAK95_24780</name>
</gene>
<evidence type="ECO:0000313" key="2">
    <source>
        <dbReference type="Proteomes" id="UP000194137"/>
    </source>
</evidence>
<name>A0A1W6ZYZ4_9HYPH</name>
<keyword evidence="2" id="KW-1185">Reference proteome</keyword>